<evidence type="ECO:0000256" key="2">
    <source>
        <dbReference type="ARBA" id="ARBA00022468"/>
    </source>
</evidence>
<evidence type="ECO:0000256" key="4">
    <source>
        <dbReference type="ARBA" id="ARBA00022771"/>
    </source>
</evidence>
<dbReference type="PANTHER" id="PTHR45819">
    <property type="entry name" value="CENTAURIN-GAMMA-1A"/>
    <property type="match status" value="1"/>
</dbReference>
<evidence type="ECO:0000256" key="9">
    <source>
        <dbReference type="SAM" id="MobiDB-lite"/>
    </source>
</evidence>
<dbReference type="PROSITE" id="PS51419">
    <property type="entry name" value="RAB"/>
    <property type="match status" value="1"/>
</dbReference>
<dbReference type="SUPFAM" id="SSF57863">
    <property type="entry name" value="ArfGap/RecO-like zinc finger"/>
    <property type="match status" value="1"/>
</dbReference>
<accession>A0ABR1AE03</accession>
<evidence type="ECO:0000256" key="5">
    <source>
        <dbReference type="ARBA" id="ARBA00022833"/>
    </source>
</evidence>
<feature type="region of interest" description="Disordered" evidence="9">
    <location>
        <begin position="548"/>
        <end position="651"/>
    </location>
</feature>
<comment type="caution">
    <text evidence="12">The sequence shown here is derived from an EMBL/GenBank/DDBJ whole genome shotgun (WGS) entry which is preliminary data.</text>
</comment>
<dbReference type="SUPFAM" id="SSF50729">
    <property type="entry name" value="PH domain-like"/>
    <property type="match status" value="1"/>
</dbReference>
<dbReference type="InterPro" id="IPR036770">
    <property type="entry name" value="Ankyrin_rpt-contain_sf"/>
</dbReference>
<feature type="compositionally biased region" description="Low complexity" evidence="9">
    <location>
        <begin position="471"/>
        <end position="480"/>
    </location>
</feature>
<feature type="region of interest" description="Disordered" evidence="9">
    <location>
        <begin position="761"/>
        <end position="788"/>
    </location>
</feature>
<feature type="domain" description="Arf-GAP" evidence="11">
    <location>
        <begin position="874"/>
        <end position="995"/>
    </location>
</feature>
<dbReference type="PROSITE" id="PS50297">
    <property type="entry name" value="ANK_REP_REGION"/>
    <property type="match status" value="1"/>
</dbReference>
<evidence type="ECO:0000256" key="6">
    <source>
        <dbReference type="ARBA" id="ARBA00023043"/>
    </source>
</evidence>
<dbReference type="Gene3D" id="3.40.50.300">
    <property type="entry name" value="P-loop containing nucleotide triphosphate hydrolases"/>
    <property type="match status" value="1"/>
</dbReference>
<feature type="domain" description="PH" evidence="10">
    <location>
        <begin position="655"/>
        <end position="854"/>
    </location>
</feature>
<dbReference type="Pfam" id="PF00071">
    <property type="entry name" value="Ras"/>
    <property type="match status" value="1"/>
</dbReference>
<dbReference type="SMART" id="SM00175">
    <property type="entry name" value="RAB"/>
    <property type="match status" value="1"/>
</dbReference>
<dbReference type="Pfam" id="PF01412">
    <property type="entry name" value="ArfGap"/>
    <property type="match status" value="1"/>
</dbReference>
<keyword evidence="4 8" id="KW-0863">Zinc-finger</keyword>
<dbReference type="SUPFAM" id="SSF48403">
    <property type="entry name" value="Ankyrin repeat"/>
    <property type="match status" value="1"/>
</dbReference>
<keyword evidence="5" id="KW-0862">Zinc</keyword>
<sequence>MSRYQFRRIVGGTPVSGRLGPASRKYSTEGVGGGFGTNLQCGTMQMANKRILLIEKKYGFAGRVGGVKYKMKIQEDLYGIVNHRGSSARAEGTGHWSSLVIVKNSFKLFIVTKWLLPGPERACQLASAEGEYSYVLKKESEIVSKSELCDKKLLCQPPVEIRNGMKVAKVLGNEVMMNTYSDFKVPRFFCSKDSRSFKVTDVVSTPESSRYSRHQPEMQSPDLNDGKYGNKNLTESGKKIYKRKNSEQRKAPESFLRTLKRRSLRVARSKSWVCTEKRKSDSFVNSQEWTLSRGVPDLRLGIVGSLSSGKSALVHRYLTGSYMQEESPEGGRFKKEILVDGQSYLLLIRDEGGPPELQFTSWVDAVIFVFSLENEASFNAIYNYYTKMAHYRNSTEIPLILVGTQDAISENNPRVIDDSRARKLASDLKRCSYYETCATYGLNVERVFQDACQKIVQQRLSSQVTSQVPGTPTSSRPSTPNNHFSTTIPIGNIGLRHYTQPSPTNGIANTSSSSGGSPSATNTLATASPCHVQLKETTISRQIHALSASSHQLHRHPDTISKTDVSLRSEEKRTGSYATLGLTQTHTLPENNNIKLGQSQNLDNLAPPGKDKDLPTPSSTPTTTRKSRRRSNLFTSSKKGEDKLKNGELGSGRTIPLKQGLLYKRSSKSLNKEWKKKYVTLCDDGRLIYYPNLQDYMDNIHGKEISLQYVTVKVPGQKPRGSRSIIPTSNGLNDGLSNLSLYTGKDKRLNDKSLMASFDSTKESGSLSLPPSNDEGISSNNTAFTNGTDLRIETPNVKKRHRRIKSSGVKNAECDDPDGYEFFIVSLDNKQWHFEASNSEERDDWVSAIEQQILNSLQGNEISKSRSRFAIVDTSVLIAVRNKVPGNSLCVDCDAPKPSWASINLGVLMCIECSGIHRNLGSHISRVRSLDLDEWPPGPLSLMLSIGNAMANSIWEKNTGGQLKPNPSVGREEKERWIRAKYENKEFLQSISSSQPIDQQLVDAICRTDLKAILVILAHATPEEVNCTVSSQDLRTPLHLASAMGNLAIAQLLIWHGANPRSLDHEGRNCLSYAMAASCKSTADVTNLVNLLTDAGALPESGTNRRGSAGRKELSTFNKVTI</sequence>
<feature type="region of interest" description="Disordered" evidence="9">
    <location>
        <begin position="462"/>
        <end position="524"/>
    </location>
</feature>
<dbReference type="InterPro" id="IPR001806">
    <property type="entry name" value="Small_GTPase"/>
</dbReference>
<dbReference type="Gene3D" id="2.30.29.30">
    <property type="entry name" value="Pleckstrin-homology domain (PH domain)/Phosphotyrosine-binding domain (PTB)"/>
    <property type="match status" value="2"/>
</dbReference>
<feature type="compositionally biased region" description="Basic and acidic residues" evidence="9">
    <location>
        <begin position="555"/>
        <end position="574"/>
    </location>
</feature>
<keyword evidence="6 7" id="KW-0040">ANK repeat</keyword>
<reference evidence="12 13" key="1">
    <citation type="submission" date="2023-09" db="EMBL/GenBank/DDBJ databases">
        <title>Genomes of two closely related lineages of the louse Polyplax serrata with different host specificities.</title>
        <authorList>
            <person name="Martinu J."/>
            <person name="Tarabai H."/>
            <person name="Stefka J."/>
            <person name="Hypsa V."/>
        </authorList>
    </citation>
    <scope>NUCLEOTIDE SEQUENCE [LARGE SCALE GENOMIC DNA]</scope>
    <source>
        <strain evidence="12">98ZLc_SE</strain>
    </source>
</reference>
<feature type="compositionally biased region" description="Low complexity" evidence="9">
    <location>
        <begin position="615"/>
        <end position="624"/>
    </location>
</feature>
<evidence type="ECO:0000313" key="13">
    <source>
        <dbReference type="Proteomes" id="UP001359485"/>
    </source>
</evidence>
<dbReference type="InterPro" id="IPR002110">
    <property type="entry name" value="Ankyrin_rpt"/>
</dbReference>
<dbReference type="InterPro" id="IPR001849">
    <property type="entry name" value="PH_domain"/>
</dbReference>
<name>A0ABR1AE03_POLSC</name>
<dbReference type="PROSITE" id="PS50115">
    <property type="entry name" value="ARFGAP"/>
    <property type="match status" value="1"/>
</dbReference>
<dbReference type="InterPro" id="IPR037278">
    <property type="entry name" value="ARFGAP/RecO"/>
</dbReference>
<feature type="region of interest" description="Disordered" evidence="9">
    <location>
        <begin position="1100"/>
        <end position="1122"/>
    </location>
</feature>
<protein>
    <recommendedName>
        <fullName evidence="14">Centaurin-gamma-1A</fullName>
    </recommendedName>
</protein>
<dbReference type="SMART" id="SM00233">
    <property type="entry name" value="PH"/>
    <property type="match status" value="1"/>
</dbReference>
<dbReference type="Gene3D" id="1.10.220.150">
    <property type="entry name" value="Arf GTPase activating protein"/>
    <property type="match status" value="1"/>
</dbReference>
<evidence type="ECO:0000256" key="7">
    <source>
        <dbReference type="PROSITE-ProRule" id="PRU00023"/>
    </source>
</evidence>
<dbReference type="Gene3D" id="1.25.40.20">
    <property type="entry name" value="Ankyrin repeat-containing domain"/>
    <property type="match status" value="1"/>
</dbReference>
<keyword evidence="13" id="KW-1185">Reference proteome</keyword>
<dbReference type="PRINTS" id="PR00405">
    <property type="entry name" value="REVINTRACTNG"/>
</dbReference>
<dbReference type="PROSITE" id="PS50088">
    <property type="entry name" value="ANK_REPEAT"/>
    <property type="match status" value="1"/>
</dbReference>
<dbReference type="CDD" id="cd08836">
    <property type="entry name" value="ArfGap_AGAP"/>
    <property type="match status" value="1"/>
</dbReference>
<evidence type="ECO:0000313" key="12">
    <source>
        <dbReference type="EMBL" id="KAK6617493.1"/>
    </source>
</evidence>
<dbReference type="SMART" id="SM00105">
    <property type="entry name" value="ArfGap"/>
    <property type="match status" value="1"/>
</dbReference>
<gene>
    <name evidence="12" type="ORF">RUM44_005081</name>
</gene>
<dbReference type="InterPro" id="IPR051282">
    <property type="entry name" value="Arf-GAP_GTPase_ANK_PH"/>
</dbReference>
<comment type="similarity">
    <text evidence="1">Belongs to the centaurin gamma-like family.</text>
</comment>
<evidence type="ECO:0000256" key="1">
    <source>
        <dbReference type="ARBA" id="ARBA00005430"/>
    </source>
</evidence>
<evidence type="ECO:0008006" key="14">
    <source>
        <dbReference type="Google" id="ProtNLM"/>
    </source>
</evidence>
<feature type="compositionally biased region" description="Polar residues" evidence="9">
    <location>
        <begin position="581"/>
        <end position="603"/>
    </location>
</feature>
<dbReference type="InterPro" id="IPR027417">
    <property type="entry name" value="P-loop_NTPase"/>
</dbReference>
<evidence type="ECO:0000256" key="3">
    <source>
        <dbReference type="ARBA" id="ARBA00022723"/>
    </source>
</evidence>
<feature type="repeat" description="ANK" evidence="7">
    <location>
        <begin position="1033"/>
        <end position="1065"/>
    </location>
</feature>
<proteinExistence type="inferred from homology"/>
<dbReference type="PROSITE" id="PS51421">
    <property type="entry name" value="RAS"/>
    <property type="match status" value="1"/>
</dbReference>
<feature type="region of interest" description="Disordered" evidence="9">
    <location>
        <begin position="206"/>
        <end position="231"/>
    </location>
</feature>
<dbReference type="InterPro" id="IPR038508">
    <property type="entry name" value="ArfGAP_dom_sf"/>
</dbReference>
<dbReference type="CDD" id="cd01250">
    <property type="entry name" value="PH_AGAP"/>
    <property type="match status" value="1"/>
</dbReference>
<feature type="compositionally biased region" description="Low complexity" evidence="9">
    <location>
        <begin position="504"/>
        <end position="523"/>
    </location>
</feature>
<dbReference type="SUPFAM" id="SSF52540">
    <property type="entry name" value="P-loop containing nucleoside triphosphate hydrolases"/>
    <property type="match status" value="1"/>
</dbReference>
<evidence type="ECO:0000259" key="11">
    <source>
        <dbReference type="PROSITE" id="PS50115"/>
    </source>
</evidence>
<dbReference type="InterPro" id="IPR001164">
    <property type="entry name" value="ArfGAP_dom"/>
</dbReference>
<dbReference type="SMART" id="SM00248">
    <property type="entry name" value="ANK"/>
    <property type="match status" value="2"/>
</dbReference>
<evidence type="ECO:0000256" key="8">
    <source>
        <dbReference type="PROSITE-ProRule" id="PRU00288"/>
    </source>
</evidence>
<dbReference type="InterPro" id="IPR011993">
    <property type="entry name" value="PH-like_dom_sf"/>
</dbReference>
<dbReference type="PROSITE" id="PS50003">
    <property type="entry name" value="PH_DOMAIN"/>
    <property type="match status" value="1"/>
</dbReference>
<evidence type="ECO:0000259" key="10">
    <source>
        <dbReference type="PROSITE" id="PS50003"/>
    </source>
</evidence>
<keyword evidence="3" id="KW-0479">Metal-binding</keyword>
<feature type="compositionally biased region" description="Polar residues" evidence="9">
    <location>
        <begin position="763"/>
        <end position="788"/>
    </location>
</feature>
<dbReference type="SMART" id="SM00174">
    <property type="entry name" value="RHO"/>
    <property type="match status" value="1"/>
</dbReference>
<dbReference type="SMART" id="SM00173">
    <property type="entry name" value="RAS"/>
    <property type="match status" value="1"/>
</dbReference>
<dbReference type="Pfam" id="PF00023">
    <property type="entry name" value="Ank"/>
    <property type="match status" value="1"/>
</dbReference>
<dbReference type="EMBL" id="JAWJWF010000051">
    <property type="protein sequence ID" value="KAK6617493.1"/>
    <property type="molecule type" value="Genomic_DNA"/>
</dbReference>
<dbReference type="PANTHER" id="PTHR45819:SF5">
    <property type="entry name" value="CENTAURIN-GAMMA-1A"/>
    <property type="match status" value="1"/>
</dbReference>
<dbReference type="CDD" id="cd04103">
    <property type="entry name" value="Centaurin_gamma"/>
    <property type="match status" value="1"/>
</dbReference>
<organism evidence="12 13">
    <name type="scientific">Polyplax serrata</name>
    <name type="common">Common mouse louse</name>
    <dbReference type="NCBI Taxonomy" id="468196"/>
    <lineage>
        <taxon>Eukaryota</taxon>
        <taxon>Metazoa</taxon>
        <taxon>Ecdysozoa</taxon>
        <taxon>Arthropoda</taxon>
        <taxon>Hexapoda</taxon>
        <taxon>Insecta</taxon>
        <taxon>Pterygota</taxon>
        <taxon>Neoptera</taxon>
        <taxon>Paraneoptera</taxon>
        <taxon>Psocodea</taxon>
        <taxon>Troctomorpha</taxon>
        <taxon>Phthiraptera</taxon>
        <taxon>Anoplura</taxon>
        <taxon>Polyplacidae</taxon>
        <taxon>Polyplax</taxon>
    </lineage>
</organism>
<dbReference type="Proteomes" id="UP001359485">
    <property type="component" value="Unassembled WGS sequence"/>
</dbReference>
<keyword evidence="2" id="KW-0343">GTPase activation</keyword>